<feature type="domain" description="Amine oxidase" evidence="2">
    <location>
        <begin position="46"/>
        <end position="325"/>
    </location>
</feature>
<dbReference type="AlphaFoldDB" id="A0A8G1W397"/>
<sequence>MVERICSVSDPDLESLDTDSLDLDINSLDLTPLERPTKIAIIGGGIAGISIAYELRNRESATWCPEVTLFERDDRLGGRIHSVFKYDEGREVVEAGAASFWWEDWRLRRLFQEAGVELVDPHGRKIRNEPQSRSVGIFDGRAIVASKLSGPETWTHFAKLVWRHRWSGWFWLHLCIQFVSIARESRYWRDWRQIFNHAADKAAAAVNPYEDEVTRFAAKYGLSSRPQVSAEGGNERALRRLALLSQATVHLRSTVTDINVLDEQDFDVSWTKATDKGTEERHTAHFDAVIIAAPFSQTGIAISPPHLQPAESASVEYTPIHVTHFISRYHIDPAAFNLSTTEPIPDEIWNLNPNSNAQSTQDKDQQPLARPPPFLTLTRAPSFWIAGCCGDTENLYRITSTKPFTDADIARLCLPAFPETVTFPHQSRYIPSFDAHAELNQPNPRFRGVRVFDGGRVHDEGWYLRHRGCTPAPRVRWVHRQVWENGVPVVRRGQKARDGGGGDWAEVRARERAAMRLIAGLFYVSGFEASKGASLAGSVWAGKEVVDLLCCRCGRC</sequence>
<dbReference type="OrthoDB" id="437369at2759"/>
<organism evidence="3 4">
    <name type="scientific">Aspergillus fijiensis CBS 313.89</name>
    <dbReference type="NCBI Taxonomy" id="1448319"/>
    <lineage>
        <taxon>Eukaryota</taxon>
        <taxon>Fungi</taxon>
        <taxon>Dikarya</taxon>
        <taxon>Ascomycota</taxon>
        <taxon>Pezizomycotina</taxon>
        <taxon>Eurotiomycetes</taxon>
        <taxon>Eurotiomycetidae</taxon>
        <taxon>Eurotiales</taxon>
        <taxon>Aspergillaceae</taxon>
        <taxon>Aspergillus</taxon>
    </lineage>
</organism>
<feature type="region of interest" description="Disordered" evidence="1">
    <location>
        <begin position="347"/>
        <end position="372"/>
    </location>
</feature>
<dbReference type="SUPFAM" id="SSF51905">
    <property type="entry name" value="FAD/NAD(P)-binding domain"/>
    <property type="match status" value="1"/>
</dbReference>
<evidence type="ECO:0000256" key="1">
    <source>
        <dbReference type="SAM" id="MobiDB-lite"/>
    </source>
</evidence>
<dbReference type="PANTHER" id="PTHR15944">
    <property type="entry name" value="FARNESYLCYSTEINE LYASE"/>
    <property type="match status" value="1"/>
</dbReference>
<evidence type="ECO:0000259" key="2">
    <source>
        <dbReference type="Pfam" id="PF01593"/>
    </source>
</evidence>
<dbReference type="VEuPathDB" id="FungiDB:BO72DRAFT_484901"/>
<name>A0A8G1W397_9EURO</name>
<dbReference type="Gene3D" id="3.50.50.60">
    <property type="entry name" value="FAD/NAD(P)-binding domain"/>
    <property type="match status" value="1"/>
</dbReference>
<accession>A0A8G1W397</accession>
<dbReference type="GO" id="GO:0030327">
    <property type="term" value="P:prenylated protein catabolic process"/>
    <property type="evidence" value="ECO:0007669"/>
    <property type="project" value="TreeGrafter"/>
</dbReference>
<protein>
    <submittedName>
        <fullName evidence="3">FAD/NAD(P)-binding domain-containing protein</fullName>
    </submittedName>
</protein>
<dbReference type="EMBL" id="KZ824635">
    <property type="protein sequence ID" value="RAK78859.1"/>
    <property type="molecule type" value="Genomic_DNA"/>
</dbReference>
<gene>
    <name evidence="3" type="ORF">BO72DRAFT_484901</name>
</gene>
<dbReference type="Proteomes" id="UP000249789">
    <property type="component" value="Unassembled WGS sequence"/>
</dbReference>
<dbReference type="RefSeq" id="XP_040802869.1">
    <property type="nucleotide sequence ID" value="XM_040947871.1"/>
</dbReference>
<evidence type="ECO:0000313" key="4">
    <source>
        <dbReference type="Proteomes" id="UP000249789"/>
    </source>
</evidence>
<evidence type="ECO:0000313" key="3">
    <source>
        <dbReference type="EMBL" id="RAK78859.1"/>
    </source>
</evidence>
<proteinExistence type="predicted"/>
<feature type="compositionally biased region" description="Polar residues" evidence="1">
    <location>
        <begin position="351"/>
        <end position="360"/>
    </location>
</feature>
<dbReference type="GO" id="GO:0001735">
    <property type="term" value="F:prenylcysteine oxidase activity"/>
    <property type="evidence" value="ECO:0007669"/>
    <property type="project" value="InterPro"/>
</dbReference>
<dbReference type="GeneID" id="63865204"/>
<dbReference type="PANTHER" id="PTHR15944:SF0">
    <property type="entry name" value="PRENYLCYSTEINE LYASE DOMAIN-CONTAINING PROTEIN"/>
    <property type="match status" value="1"/>
</dbReference>
<reference evidence="3 4" key="1">
    <citation type="submission" date="2018-02" db="EMBL/GenBank/DDBJ databases">
        <title>The genomes of Aspergillus section Nigri reveals drivers in fungal speciation.</title>
        <authorList>
            <consortium name="DOE Joint Genome Institute"/>
            <person name="Vesth T.C."/>
            <person name="Nybo J."/>
            <person name="Theobald S."/>
            <person name="Brandl J."/>
            <person name="Frisvad J.C."/>
            <person name="Nielsen K.F."/>
            <person name="Lyhne E.K."/>
            <person name="Kogle M.E."/>
            <person name="Kuo A."/>
            <person name="Riley R."/>
            <person name="Clum A."/>
            <person name="Nolan M."/>
            <person name="Lipzen A."/>
            <person name="Salamov A."/>
            <person name="Henrissat B."/>
            <person name="Wiebenga A."/>
            <person name="De vries R.P."/>
            <person name="Grigoriev I.V."/>
            <person name="Mortensen U.H."/>
            <person name="Andersen M.R."/>
            <person name="Baker S.E."/>
        </authorList>
    </citation>
    <scope>NUCLEOTIDE SEQUENCE [LARGE SCALE GENOMIC DNA]</scope>
    <source>
        <strain evidence="3 4">CBS 313.89</strain>
    </source>
</reference>
<dbReference type="InterPro" id="IPR036188">
    <property type="entry name" value="FAD/NAD-bd_sf"/>
</dbReference>
<dbReference type="InterPro" id="IPR017046">
    <property type="entry name" value="Prenylcysteine_Oxase1"/>
</dbReference>
<dbReference type="InterPro" id="IPR002937">
    <property type="entry name" value="Amino_oxidase"/>
</dbReference>
<dbReference type="Pfam" id="PF01593">
    <property type="entry name" value="Amino_oxidase"/>
    <property type="match status" value="1"/>
</dbReference>
<keyword evidence="4" id="KW-1185">Reference proteome</keyword>